<organism evidence="2 3">
    <name type="scientific">Novosphingobium pituita</name>
    <dbReference type="NCBI Taxonomy" id="3056842"/>
    <lineage>
        <taxon>Bacteria</taxon>
        <taxon>Pseudomonadati</taxon>
        <taxon>Pseudomonadota</taxon>
        <taxon>Alphaproteobacteria</taxon>
        <taxon>Sphingomonadales</taxon>
        <taxon>Sphingomonadaceae</taxon>
        <taxon>Novosphingobium</taxon>
    </lineage>
</organism>
<dbReference type="EMBL" id="BTFW01000001">
    <property type="protein sequence ID" value="GMM60693.1"/>
    <property type="molecule type" value="Genomic_DNA"/>
</dbReference>
<dbReference type="RefSeq" id="WP_317974462.1">
    <property type="nucleotide sequence ID" value="NZ_BTFW01000001.1"/>
</dbReference>
<keyword evidence="3" id="KW-1185">Reference proteome</keyword>
<dbReference type="Pfam" id="PF22688">
    <property type="entry name" value="Hda_lid"/>
    <property type="match status" value="1"/>
</dbReference>
<dbReference type="SUPFAM" id="SSF52540">
    <property type="entry name" value="P-loop containing nucleoside triphosphate hydrolases"/>
    <property type="match status" value="1"/>
</dbReference>
<feature type="domain" description="Hda lid" evidence="1">
    <location>
        <begin position="130"/>
        <end position="191"/>
    </location>
</feature>
<proteinExistence type="predicted"/>
<dbReference type="InterPro" id="IPR055199">
    <property type="entry name" value="Hda_lid"/>
</dbReference>
<evidence type="ECO:0000259" key="1">
    <source>
        <dbReference type="Pfam" id="PF22688"/>
    </source>
</evidence>
<gene>
    <name evidence="2" type="ORF">NUTIK01_14700</name>
</gene>
<evidence type="ECO:0000313" key="3">
    <source>
        <dbReference type="Proteomes" id="UP001187221"/>
    </source>
</evidence>
<protein>
    <submittedName>
        <fullName evidence="2">Regulatory inactivation of DnaA Hda protein</fullName>
    </submittedName>
</protein>
<dbReference type="Gene3D" id="1.10.8.60">
    <property type="match status" value="1"/>
</dbReference>
<comment type="caution">
    <text evidence="2">The sequence shown here is derived from an EMBL/GenBank/DDBJ whole genome shotgun (WGS) entry which is preliminary data.</text>
</comment>
<name>A0ABQ6P610_9SPHN</name>
<sequence length="198" mass="21228">MSQIALPLAPANGAETIVVSPALQPVIDGLLAAQDWPYRTCILSGPPRSGKSLLARWFEISGLGDAVDDADSHPEDEVFHLWNRAQASGRPLLLVNNRGAGQWRVKLPDLGSRLGGSMTLNIGAPDDDLLVQLIEEHAARRGLALGEGAITFLLPRIERSHAAAEQLVQTIDRLSLERKAPVTISLLRDALAEGQDGV</sequence>
<reference evidence="2 3" key="1">
    <citation type="submission" date="2023-06" db="EMBL/GenBank/DDBJ databases">
        <title>Draft genome sequence of Novosphingobium sp. strain IK01.</title>
        <authorList>
            <person name="Hatamoto M."/>
            <person name="Ikarashi T."/>
            <person name="Yamaguchi T."/>
        </authorList>
    </citation>
    <scope>NUCLEOTIDE SEQUENCE [LARGE SCALE GENOMIC DNA]</scope>
    <source>
        <strain evidence="2 3">IK01</strain>
    </source>
</reference>
<evidence type="ECO:0000313" key="2">
    <source>
        <dbReference type="EMBL" id="GMM60693.1"/>
    </source>
</evidence>
<accession>A0ABQ6P610</accession>
<dbReference type="InterPro" id="IPR027417">
    <property type="entry name" value="P-loop_NTPase"/>
</dbReference>
<dbReference type="Proteomes" id="UP001187221">
    <property type="component" value="Unassembled WGS sequence"/>
</dbReference>